<feature type="domain" description="CHASE2" evidence="3">
    <location>
        <begin position="58"/>
        <end position="393"/>
    </location>
</feature>
<feature type="compositionally biased region" description="Basic and acidic residues" evidence="1">
    <location>
        <begin position="493"/>
        <end position="505"/>
    </location>
</feature>
<dbReference type="OrthoDB" id="7348688at2"/>
<evidence type="ECO:0000256" key="1">
    <source>
        <dbReference type="SAM" id="MobiDB-lite"/>
    </source>
</evidence>
<gene>
    <name evidence="4" type="ORF">EYW47_24755</name>
</gene>
<dbReference type="Pfam" id="PF05226">
    <property type="entry name" value="CHASE2"/>
    <property type="match status" value="1"/>
</dbReference>
<evidence type="ECO:0000313" key="5">
    <source>
        <dbReference type="Proteomes" id="UP000295722"/>
    </source>
</evidence>
<sequence length="528" mass="57431">MSGQERGTCAPGERDRAARIKRTILQAVLAIVLGIAGALVLPRLFGEEFATRQAARVYAPVAGKAYGAGSREGISVLLIDDAALAQAGQSWPASYGYYARLLRGVEIYRPRAVFFDIAFKDARPDPTLAQFAQRLCALSASGTKVYLAATPGADGALRLRPDLDELRGRCFEPVAVTYAPDEVDKLAWSYPLEQRGANEARERSAALAIHDDLSAQPIADPRVPMAVSWGLVPAHDGLRWFTQEQAGDAARESGARSQEAQSYCRADHGLAEILPFGVRERLYGDAEKPVCVFHETVYAYDLANTDDAGEAMLEHALNNRVVMIGTARQFSSDYINSPIHGRIPGVYLHAMALDNLDTYGANYKHVAALALSTDRDHLCLFALVFGAVLVVALVRILKNLTRKEAQRQKLSFSLSCALERGREFIVWLVMCGLEFVCSLVLVGALLYVGQAKMDIGFLSIVDIAVFALAAEWFEWNERLVEWLLGPEPSAGEGGHDHPHEKKDEAGNATREGGAGAARPAEQAESTHP</sequence>
<feature type="transmembrane region" description="Helical" evidence="2">
    <location>
        <begin position="24"/>
        <end position="45"/>
    </location>
</feature>
<dbReference type="AlphaFoldDB" id="A0A4R5M4L6"/>
<proteinExistence type="predicted"/>
<keyword evidence="2" id="KW-1133">Transmembrane helix</keyword>
<evidence type="ECO:0000313" key="4">
    <source>
        <dbReference type="EMBL" id="TDG20753.1"/>
    </source>
</evidence>
<dbReference type="EMBL" id="SMRP01000014">
    <property type="protein sequence ID" value="TDG20753.1"/>
    <property type="molecule type" value="Genomic_DNA"/>
</dbReference>
<reference evidence="4 5" key="1">
    <citation type="submission" date="2019-03" db="EMBL/GenBank/DDBJ databases">
        <title>Paraburkholderia sp. 4M-K11, isolated from subtropical forest soil.</title>
        <authorList>
            <person name="Gao Z.-H."/>
            <person name="Qiu L.-H."/>
        </authorList>
    </citation>
    <scope>NUCLEOTIDE SEQUENCE [LARGE SCALE GENOMIC DNA]</scope>
    <source>
        <strain evidence="4 5">4M-K11</strain>
    </source>
</reference>
<evidence type="ECO:0000259" key="3">
    <source>
        <dbReference type="SMART" id="SM01080"/>
    </source>
</evidence>
<accession>A0A4R5M4L6</accession>
<dbReference type="InterPro" id="IPR007890">
    <property type="entry name" value="CHASE2"/>
</dbReference>
<protein>
    <submittedName>
        <fullName evidence="4">CHASE2 domain-containing protein</fullName>
    </submittedName>
</protein>
<keyword evidence="2" id="KW-0812">Transmembrane</keyword>
<feature type="compositionally biased region" description="Low complexity" evidence="1">
    <location>
        <begin position="506"/>
        <end position="528"/>
    </location>
</feature>
<dbReference type="SMART" id="SM01080">
    <property type="entry name" value="CHASE2"/>
    <property type="match status" value="1"/>
</dbReference>
<dbReference type="Proteomes" id="UP000295722">
    <property type="component" value="Unassembled WGS sequence"/>
</dbReference>
<comment type="caution">
    <text evidence="4">The sequence shown here is derived from an EMBL/GenBank/DDBJ whole genome shotgun (WGS) entry which is preliminary data.</text>
</comment>
<keyword evidence="2" id="KW-0472">Membrane</keyword>
<keyword evidence="5" id="KW-1185">Reference proteome</keyword>
<feature type="transmembrane region" description="Helical" evidence="2">
    <location>
        <begin position="424"/>
        <end position="449"/>
    </location>
</feature>
<organism evidence="4 5">
    <name type="scientific">Paraburkholderia silviterrae</name>
    <dbReference type="NCBI Taxonomy" id="2528715"/>
    <lineage>
        <taxon>Bacteria</taxon>
        <taxon>Pseudomonadati</taxon>
        <taxon>Pseudomonadota</taxon>
        <taxon>Betaproteobacteria</taxon>
        <taxon>Burkholderiales</taxon>
        <taxon>Burkholderiaceae</taxon>
        <taxon>Paraburkholderia</taxon>
    </lineage>
</organism>
<feature type="transmembrane region" description="Helical" evidence="2">
    <location>
        <begin position="380"/>
        <end position="397"/>
    </location>
</feature>
<evidence type="ECO:0000256" key="2">
    <source>
        <dbReference type="SAM" id="Phobius"/>
    </source>
</evidence>
<dbReference type="RefSeq" id="WP_133197477.1">
    <property type="nucleotide sequence ID" value="NZ_JBHUCW010000013.1"/>
</dbReference>
<name>A0A4R5M4L6_9BURK</name>
<feature type="region of interest" description="Disordered" evidence="1">
    <location>
        <begin position="489"/>
        <end position="528"/>
    </location>
</feature>